<name>A0A6A6BDI1_9PEZI</name>
<dbReference type="RefSeq" id="XP_033396234.1">
    <property type="nucleotide sequence ID" value="XM_033540691.1"/>
</dbReference>
<dbReference type="EMBL" id="ML995489">
    <property type="protein sequence ID" value="KAF2140521.1"/>
    <property type="molecule type" value="Genomic_DNA"/>
</dbReference>
<evidence type="ECO:0000313" key="3">
    <source>
        <dbReference type="Proteomes" id="UP000799438"/>
    </source>
</evidence>
<reference evidence="2" key="1">
    <citation type="journal article" date="2020" name="Stud. Mycol.">
        <title>101 Dothideomycetes genomes: a test case for predicting lifestyles and emergence of pathogens.</title>
        <authorList>
            <person name="Haridas S."/>
            <person name="Albert R."/>
            <person name="Binder M."/>
            <person name="Bloem J."/>
            <person name="Labutti K."/>
            <person name="Salamov A."/>
            <person name="Andreopoulos B."/>
            <person name="Baker S."/>
            <person name="Barry K."/>
            <person name="Bills G."/>
            <person name="Bluhm B."/>
            <person name="Cannon C."/>
            <person name="Castanera R."/>
            <person name="Culley D."/>
            <person name="Daum C."/>
            <person name="Ezra D."/>
            <person name="Gonzalez J."/>
            <person name="Henrissat B."/>
            <person name="Kuo A."/>
            <person name="Liang C."/>
            <person name="Lipzen A."/>
            <person name="Lutzoni F."/>
            <person name="Magnuson J."/>
            <person name="Mondo S."/>
            <person name="Nolan M."/>
            <person name="Ohm R."/>
            <person name="Pangilinan J."/>
            <person name="Park H.-J."/>
            <person name="Ramirez L."/>
            <person name="Alfaro M."/>
            <person name="Sun H."/>
            <person name="Tritt A."/>
            <person name="Yoshinaga Y."/>
            <person name="Zwiers L.-H."/>
            <person name="Turgeon B."/>
            <person name="Goodwin S."/>
            <person name="Spatafora J."/>
            <person name="Crous P."/>
            <person name="Grigoriev I."/>
        </authorList>
    </citation>
    <scope>NUCLEOTIDE SEQUENCE</scope>
    <source>
        <strain evidence="2">CBS 121167</strain>
    </source>
</reference>
<organism evidence="2 3">
    <name type="scientific">Aplosporella prunicola CBS 121167</name>
    <dbReference type="NCBI Taxonomy" id="1176127"/>
    <lineage>
        <taxon>Eukaryota</taxon>
        <taxon>Fungi</taxon>
        <taxon>Dikarya</taxon>
        <taxon>Ascomycota</taxon>
        <taxon>Pezizomycotina</taxon>
        <taxon>Dothideomycetes</taxon>
        <taxon>Dothideomycetes incertae sedis</taxon>
        <taxon>Botryosphaeriales</taxon>
        <taxon>Aplosporellaceae</taxon>
        <taxon>Aplosporella</taxon>
    </lineage>
</organism>
<protein>
    <submittedName>
        <fullName evidence="2">Uncharacterized protein</fullName>
    </submittedName>
</protein>
<evidence type="ECO:0000313" key="2">
    <source>
        <dbReference type="EMBL" id="KAF2140521.1"/>
    </source>
</evidence>
<gene>
    <name evidence="2" type="ORF">K452DRAFT_288601</name>
</gene>
<proteinExistence type="predicted"/>
<evidence type="ECO:0000256" key="1">
    <source>
        <dbReference type="SAM" id="MobiDB-lite"/>
    </source>
</evidence>
<feature type="region of interest" description="Disordered" evidence="1">
    <location>
        <begin position="1"/>
        <end position="70"/>
    </location>
</feature>
<dbReference type="GeneID" id="54298187"/>
<feature type="compositionally biased region" description="Low complexity" evidence="1">
    <location>
        <begin position="39"/>
        <end position="52"/>
    </location>
</feature>
<keyword evidence="3" id="KW-1185">Reference proteome</keyword>
<feature type="compositionally biased region" description="Pro residues" evidence="1">
    <location>
        <begin position="13"/>
        <end position="29"/>
    </location>
</feature>
<accession>A0A6A6BDI1</accession>
<dbReference type="Proteomes" id="UP000799438">
    <property type="component" value="Unassembled WGS sequence"/>
</dbReference>
<dbReference type="AlphaFoldDB" id="A0A6A6BDI1"/>
<feature type="compositionally biased region" description="Low complexity" evidence="1">
    <location>
        <begin position="1"/>
        <end position="12"/>
    </location>
</feature>
<sequence>MHYRPLSASTPRSPTPTPTPSHTPNPLPNPHKHAHHPHTTNTPTANRPPDTALGSMITKPPHRVHAASRQLRPRALISSASALVHVQSCHPVRHSPVVALGPACKPTCIIPIPPVPVPGIRHRPPIRGPARHAPLPPIQHHRAATDEAASAGVGAVGA</sequence>